<dbReference type="InterPro" id="IPR046350">
    <property type="entry name" value="Cystatin_sf"/>
</dbReference>
<name>A0A161Y889_DAUCS</name>
<keyword evidence="2" id="KW-1185">Reference proteome</keyword>
<organism evidence="1 2">
    <name type="scientific">Daucus carota subsp. sativus</name>
    <name type="common">Carrot</name>
    <dbReference type="NCBI Taxonomy" id="79200"/>
    <lineage>
        <taxon>Eukaryota</taxon>
        <taxon>Viridiplantae</taxon>
        <taxon>Streptophyta</taxon>
        <taxon>Embryophyta</taxon>
        <taxon>Tracheophyta</taxon>
        <taxon>Spermatophyta</taxon>
        <taxon>Magnoliopsida</taxon>
        <taxon>eudicotyledons</taxon>
        <taxon>Gunneridae</taxon>
        <taxon>Pentapetalae</taxon>
        <taxon>asterids</taxon>
        <taxon>campanulids</taxon>
        <taxon>Apiales</taxon>
        <taxon>Apiaceae</taxon>
        <taxon>Apioideae</taxon>
        <taxon>Scandiceae</taxon>
        <taxon>Daucinae</taxon>
        <taxon>Daucus</taxon>
        <taxon>Daucus sect. Daucus</taxon>
    </lineage>
</organism>
<dbReference type="PANTHER" id="PTHR31260">
    <property type="entry name" value="CYSTATIN/MONELLIN SUPERFAMILY PROTEIN"/>
    <property type="match status" value="1"/>
</dbReference>
<reference evidence="1" key="1">
    <citation type="journal article" date="2016" name="Nat. Genet.">
        <title>A high-quality carrot genome assembly provides new insights into carotenoid accumulation and asterid genome evolution.</title>
        <authorList>
            <person name="Iorizzo M."/>
            <person name="Ellison S."/>
            <person name="Senalik D."/>
            <person name="Zeng P."/>
            <person name="Satapoomin P."/>
            <person name="Huang J."/>
            <person name="Bowman M."/>
            <person name="Iovene M."/>
            <person name="Sanseverino W."/>
            <person name="Cavagnaro P."/>
            <person name="Yildiz M."/>
            <person name="Macko-Podgorni A."/>
            <person name="Moranska E."/>
            <person name="Grzebelus E."/>
            <person name="Grzebelus D."/>
            <person name="Ashrafi H."/>
            <person name="Zheng Z."/>
            <person name="Cheng S."/>
            <person name="Spooner D."/>
            <person name="Van Deynze A."/>
            <person name="Simon P."/>
        </authorList>
    </citation>
    <scope>NUCLEOTIDE SEQUENCE</scope>
    <source>
        <tissue evidence="1">Leaf</tissue>
    </source>
</reference>
<dbReference type="SUPFAM" id="SSF54403">
    <property type="entry name" value="Cystatin/monellin"/>
    <property type="match status" value="1"/>
</dbReference>
<evidence type="ECO:0000313" key="2">
    <source>
        <dbReference type="Proteomes" id="UP000077755"/>
    </source>
</evidence>
<accession>A0A161Y889</accession>
<protein>
    <submittedName>
        <fullName evidence="1">Uncharacterized protein</fullName>
    </submittedName>
</protein>
<gene>
    <name evidence="1" type="ORF">DCAR_0729558</name>
</gene>
<dbReference type="AlphaFoldDB" id="A0A161Y889"/>
<reference evidence="1" key="2">
    <citation type="submission" date="2022-03" db="EMBL/GenBank/DDBJ databases">
        <title>Draft title - Genomic analysis of global carrot germplasm unveils the trajectory of domestication and the origin of high carotenoid orange carrot.</title>
        <authorList>
            <person name="Iorizzo M."/>
            <person name="Ellison S."/>
            <person name="Senalik D."/>
            <person name="Macko-Podgorni A."/>
            <person name="Grzebelus D."/>
            <person name="Bostan H."/>
            <person name="Rolling W."/>
            <person name="Curaba J."/>
            <person name="Simon P."/>
        </authorList>
    </citation>
    <scope>NUCLEOTIDE SEQUENCE</scope>
    <source>
        <tissue evidence="1">Leaf</tissue>
    </source>
</reference>
<proteinExistence type="predicted"/>
<dbReference type="PANTHER" id="PTHR31260:SF28">
    <property type="entry name" value="CYSTATIN DOMAIN PROTEIN"/>
    <property type="match status" value="1"/>
</dbReference>
<evidence type="ECO:0000313" key="1">
    <source>
        <dbReference type="EMBL" id="WOH10097.1"/>
    </source>
</evidence>
<dbReference type="Proteomes" id="UP000077755">
    <property type="component" value="Chromosome 7"/>
</dbReference>
<dbReference type="InterPro" id="IPR006462">
    <property type="entry name" value="MS5"/>
</dbReference>
<dbReference type="EMBL" id="CP093349">
    <property type="protein sequence ID" value="WOH10097.1"/>
    <property type="molecule type" value="Genomic_DNA"/>
</dbReference>
<sequence length="188" mass="22431">MKKVFNFSLEPWEVPRQKEDYDHSWLDKEIEQEEDERMKKILLGVKETMGSLDNETIKNRIFEERKCLVEWEQYANDLNTTKGFEVGDYPYLSRKLFGSFITRYYCPPDTTITDYELDKLTGLARSAIDQYNSTHQTVFANVTVVKAMRSFSCGHWYYLTFQANVPHSPPRIFQAKVYEEPHWYFTNF</sequence>
<dbReference type="Gene3D" id="3.10.450.10">
    <property type="match status" value="1"/>
</dbReference>
<dbReference type="Gramene" id="KZM88649">
    <property type="protein sequence ID" value="KZM88649"/>
    <property type="gene ID" value="DCAR_025724"/>
</dbReference>